<proteinExistence type="inferred from homology"/>
<dbReference type="InterPro" id="IPR000415">
    <property type="entry name" value="Nitroreductase-like"/>
</dbReference>
<comment type="caution">
    <text evidence="4">The sequence shown here is derived from an EMBL/GenBank/DDBJ whole genome shotgun (WGS) entry which is preliminary data.</text>
</comment>
<keyword evidence="2" id="KW-0560">Oxidoreductase</keyword>
<evidence type="ECO:0000313" key="4">
    <source>
        <dbReference type="EMBL" id="CAI8023750.1"/>
    </source>
</evidence>
<dbReference type="GO" id="GO:0140616">
    <property type="term" value="F:iodotyrosine deiodinase activity"/>
    <property type="evidence" value="ECO:0007669"/>
    <property type="project" value="UniProtKB-ARBA"/>
</dbReference>
<dbReference type="Pfam" id="PF00881">
    <property type="entry name" value="Nitroreductase"/>
    <property type="match status" value="1"/>
</dbReference>
<dbReference type="InterPro" id="IPR029479">
    <property type="entry name" value="Nitroreductase"/>
</dbReference>
<dbReference type="PANTHER" id="PTHR43673">
    <property type="entry name" value="NAD(P)H NITROREDUCTASE YDGI-RELATED"/>
    <property type="match status" value="1"/>
</dbReference>
<dbReference type="EMBL" id="CASHTH010002030">
    <property type="protein sequence ID" value="CAI8023750.1"/>
    <property type="molecule type" value="Genomic_DNA"/>
</dbReference>
<keyword evidence="5" id="KW-1185">Reference proteome</keyword>
<evidence type="ECO:0000259" key="3">
    <source>
        <dbReference type="Pfam" id="PF00881"/>
    </source>
</evidence>
<organism evidence="4 5">
    <name type="scientific">Geodia barretti</name>
    <name type="common">Barrett's horny sponge</name>
    <dbReference type="NCBI Taxonomy" id="519541"/>
    <lineage>
        <taxon>Eukaryota</taxon>
        <taxon>Metazoa</taxon>
        <taxon>Porifera</taxon>
        <taxon>Demospongiae</taxon>
        <taxon>Heteroscleromorpha</taxon>
        <taxon>Tetractinellida</taxon>
        <taxon>Astrophorina</taxon>
        <taxon>Geodiidae</taxon>
        <taxon>Geodia</taxon>
    </lineage>
</organism>
<evidence type="ECO:0000256" key="2">
    <source>
        <dbReference type="ARBA" id="ARBA00023002"/>
    </source>
</evidence>
<dbReference type="SUPFAM" id="SSF55469">
    <property type="entry name" value="FMN-dependent nitroreductase-like"/>
    <property type="match status" value="1"/>
</dbReference>
<dbReference type="AlphaFoldDB" id="A0AA35S5D0"/>
<reference evidence="4" key="1">
    <citation type="submission" date="2023-03" db="EMBL/GenBank/DDBJ databases">
        <authorList>
            <person name="Steffen K."/>
            <person name="Cardenas P."/>
        </authorList>
    </citation>
    <scope>NUCLEOTIDE SEQUENCE</scope>
</reference>
<evidence type="ECO:0000313" key="5">
    <source>
        <dbReference type="Proteomes" id="UP001174909"/>
    </source>
</evidence>
<accession>A0AA35S5D0</accession>
<dbReference type="Proteomes" id="UP001174909">
    <property type="component" value="Unassembled WGS sequence"/>
</dbReference>
<feature type="domain" description="Nitroreductase" evidence="3">
    <location>
        <begin position="7"/>
        <end position="74"/>
    </location>
</feature>
<protein>
    <submittedName>
        <fullName evidence="4">NADH dehydrogenase/NAD(P)H nitroreductase</fullName>
    </submittedName>
</protein>
<name>A0AA35S5D0_GEOBA</name>
<evidence type="ECO:0000256" key="1">
    <source>
        <dbReference type="ARBA" id="ARBA00007118"/>
    </source>
</evidence>
<gene>
    <name evidence="4" type="ORF">GBAR_LOCUS13855</name>
</gene>
<sequence>MEVYECIRSRRTVRQYKPDPVPESVIMKILRAGRWAPSSSNSQPWNFVVVTNADTIAKLAEVATQGAFIAQAPLVIAILMSPGAPRPQLDAGRALQQMELVAWDEGLGTCFVGVRAEEQQVGVKEVLGIPPDFHLITLMPYGYRTGLPSGRPSVPRKPMEEIAHRERFGNPYVSG</sequence>
<dbReference type="PANTHER" id="PTHR43673:SF10">
    <property type="entry name" value="NADH DEHYDROGENASE_NAD(P)H NITROREDUCTASE XCC3605-RELATED"/>
    <property type="match status" value="1"/>
</dbReference>
<comment type="similarity">
    <text evidence="1">Belongs to the nitroreductase family.</text>
</comment>
<dbReference type="Gene3D" id="3.40.109.10">
    <property type="entry name" value="NADH Oxidase"/>
    <property type="match status" value="1"/>
</dbReference>